<evidence type="ECO:0000256" key="1">
    <source>
        <dbReference type="ARBA" id="ARBA00000312"/>
    </source>
</evidence>
<comment type="pathway">
    <text evidence="5">Cofactor biosynthesis; adenosylcobalamin biosynthesis; adenosylcobalamin from cob(II)yrinate a,c-diamide: step 6/7.</text>
</comment>
<dbReference type="EMBL" id="JAEDAF010000011">
    <property type="protein sequence ID" value="MBH8580947.1"/>
    <property type="molecule type" value="Genomic_DNA"/>
</dbReference>
<comment type="function">
    <text evidence="4">Catalyzes ATP-dependent phosphorylation of adenosylcobinamide and addition of GMP to adenosylcobinamide phosphate.</text>
</comment>
<comment type="similarity">
    <text evidence="7">Belongs to the CobU/CobP family.</text>
</comment>
<evidence type="ECO:0000256" key="8">
    <source>
        <dbReference type="ARBA" id="ARBA00012016"/>
    </source>
</evidence>
<accession>A0ABD4L4D5</accession>
<dbReference type="InterPro" id="IPR003203">
    <property type="entry name" value="CobU/CobP"/>
</dbReference>
<dbReference type="Gene3D" id="3.40.50.300">
    <property type="entry name" value="P-loop containing nucleotide triphosphate hydrolases"/>
    <property type="match status" value="1"/>
</dbReference>
<evidence type="ECO:0000256" key="4">
    <source>
        <dbReference type="ARBA" id="ARBA00003889"/>
    </source>
</evidence>
<evidence type="ECO:0000256" key="10">
    <source>
        <dbReference type="ARBA" id="ARBA00022573"/>
    </source>
</evidence>
<evidence type="ECO:0000256" key="11">
    <source>
        <dbReference type="ARBA" id="ARBA00022679"/>
    </source>
</evidence>
<reference evidence="18 19" key="1">
    <citation type="submission" date="2020-12" db="EMBL/GenBank/DDBJ databases">
        <title>Draft genome sequence of Halomonas pacifica strain CARE-V15.</title>
        <authorList>
            <person name="Vignesh N."/>
            <person name="Thabitha A."/>
            <person name="Saravanan R."/>
            <person name="Manigandan V."/>
        </authorList>
    </citation>
    <scope>NUCLEOTIDE SEQUENCE [LARGE SCALE GENOMIC DNA]</scope>
    <source>
        <strain evidence="18 19">CARE-V15</strain>
    </source>
</reference>
<evidence type="ECO:0000256" key="14">
    <source>
        <dbReference type="ARBA" id="ARBA00022840"/>
    </source>
</evidence>
<evidence type="ECO:0000256" key="17">
    <source>
        <dbReference type="ARBA" id="ARBA00030571"/>
    </source>
</evidence>
<evidence type="ECO:0000256" key="15">
    <source>
        <dbReference type="ARBA" id="ARBA00023134"/>
    </source>
</evidence>
<keyword evidence="12" id="KW-0547">Nucleotide-binding</keyword>
<organism evidence="18 19">
    <name type="scientific">Bisbaumannia pacifica</name>
    <dbReference type="NCBI Taxonomy" id="77098"/>
    <lineage>
        <taxon>Bacteria</taxon>
        <taxon>Pseudomonadati</taxon>
        <taxon>Pseudomonadota</taxon>
        <taxon>Gammaproteobacteria</taxon>
        <taxon>Oceanospirillales</taxon>
        <taxon>Halomonadaceae</taxon>
        <taxon>Bisbaumannia</taxon>
    </lineage>
</organism>
<dbReference type="PANTHER" id="PTHR34848">
    <property type="match status" value="1"/>
</dbReference>
<dbReference type="InterPro" id="IPR027417">
    <property type="entry name" value="P-loop_NTPase"/>
</dbReference>
<proteinExistence type="inferred from homology"/>
<keyword evidence="13 18" id="KW-0418">Kinase</keyword>
<evidence type="ECO:0000256" key="5">
    <source>
        <dbReference type="ARBA" id="ARBA00004692"/>
    </source>
</evidence>
<comment type="caution">
    <text evidence="18">The sequence shown here is derived from an EMBL/GenBank/DDBJ whole genome shotgun (WGS) entry which is preliminary data.</text>
</comment>
<dbReference type="EC" id="2.7.1.156" evidence="8"/>
<keyword evidence="10" id="KW-0169">Cobalamin biosynthesis</keyword>
<evidence type="ECO:0000313" key="18">
    <source>
        <dbReference type="EMBL" id="MBH8580947.1"/>
    </source>
</evidence>
<dbReference type="SUPFAM" id="SSF52540">
    <property type="entry name" value="P-loop containing nucleoside triphosphate hydrolases"/>
    <property type="match status" value="1"/>
</dbReference>
<dbReference type="RefSeq" id="WP_198058023.1">
    <property type="nucleotide sequence ID" value="NZ_JAEDAF010000011.1"/>
</dbReference>
<evidence type="ECO:0000256" key="3">
    <source>
        <dbReference type="ARBA" id="ARBA00001522"/>
    </source>
</evidence>
<gene>
    <name evidence="18" type="ORF">I7V36_12655</name>
</gene>
<dbReference type="PANTHER" id="PTHR34848:SF1">
    <property type="entry name" value="BIFUNCTIONAL ADENOSYLCOBALAMIN BIOSYNTHESIS PROTEIN COBU"/>
    <property type="match status" value="1"/>
</dbReference>
<comment type="catalytic activity">
    <reaction evidence="2">
        <text>adenosylcob(III)inamide phosphate + GTP + H(+) = adenosylcob(III)inamide-GDP + diphosphate</text>
        <dbReference type="Rhea" id="RHEA:22712"/>
        <dbReference type="ChEBI" id="CHEBI:15378"/>
        <dbReference type="ChEBI" id="CHEBI:33019"/>
        <dbReference type="ChEBI" id="CHEBI:37565"/>
        <dbReference type="ChEBI" id="CHEBI:58502"/>
        <dbReference type="ChEBI" id="CHEBI:60487"/>
        <dbReference type="EC" id="2.7.7.62"/>
    </reaction>
</comment>
<dbReference type="Proteomes" id="UP000651738">
    <property type="component" value="Unassembled WGS sequence"/>
</dbReference>
<evidence type="ECO:0000256" key="6">
    <source>
        <dbReference type="ARBA" id="ARBA00005159"/>
    </source>
</evidence>
<keyword evidence="18" id="KW-0548">Nucleotidyltransferase</keyword>
<name>A0ABD4L4D5_9GAMM</name>
<dbReference type="GO" id="GO:0008820">
    <property type="term" value="F:cobinamide phosphate guanylyltransferase activity"/>
    <property type="evidence" value="ECO:0007669"/>
    <property type="project" value="UniProtKB-EC"/>
</dbReference>
<evidence type="ECO:0000256" key="7">
    <source>
        <dbReference type="ARBA" id="ARBA00007490"/>
    </source>
</evidence>
<comment type="catalytic activity">
    <reaction evidence="1">
        <text>adenosylcob(III)inamide + ATP = adenosylcob(III)inamide phosphate + ADP + H(+)</text>
        <dbReference type="Rhea" id="RHEA:15769"/>
        <dbReference type="ChEBI" id="CHEBI:2480"/>
        <dbReference type="ChEBI" id="CHEBI:15378"/>
        <dbReference type="ChEBI" id="CHEBI:30616"/>
        <dbReference type="ChEBI" id="CHEBI:58502"/>
        <dbReference type="ChEBI" id="CHEBI:456216"/>
        <dbReference type="EC" id="2.7.1.156"/>
    </reaction>
</comment>
<dbReference type="GO" id="GO:0009236">
    <property type="term" value="P:cobalamin biosynthetic process"/>
    <property type="evidence" value="ECO:0007669"/>
    <property type="project" value="UniProtKB-KW"/>
</dbReference>
<evidence type="ECO:0000256" key="2">
    <source>
        <dbReference type="ARBA" id="ARBA00000711"/>
    </source>
</evidence>
<evidence type="ECO:0000256" key="16">
    <source>
        <dbReference type="ARBA" id="ARBA00029570"/>
    </source>
</evidence>
<dbReference type="EC" id="2.7.7.62" evidence="9"/>
<evidence type="ECO:0000313" key="19">
    <source>
        <dbReference type="Proteomes" id="UP000651738"/>
    </source>
</evidence>
<dbReference type="GO" id="GO:0005525">
    <property type="term" value="F:GTP binding"/>
    <property type="evidence" value="ECO:0007669"/>
    <property type="project" value="UniProtKB-KW"/>
</dbReference>
<dbReference type="GO" id="GO:0005524">
    <property type="term" value="F:ATP binding"/>
    <property type="evidence" value="ECO:0007669"/>
    <property type="project" value="UniProtKB-KW"/>
</dbReference>
<protein>
    <recommendedName>
        <fullName evidence="16">Adenosylcobinamide kinase</fullName>
        <ecNumber evidence="8">2.7.1.156</ecNumber>
        <ecNumber evidence="9">2.7.7.62</ecNumber>
    </recommendedName>
    <alternativeName>
        <fullName evidence="17">Adenosylcobinamide-phosphate guanylyltransferase</fullName>
    </alternativeName>
</protein>
<keyword evidence="14" id="KW-0067">ATP-binding</keyword>
<evidence type="ECO:0000256" key="12">
    <source>
        <dbReference type="ARBA" id="ARBA00022741"/>
    </source>
</evidence>
<keyword evidence="11" id="KW-0808">Transferase</keyword>
<dbReference type="GO" id="GO:0043752">
    <property type="term" value="F:adenosylcobinamide kinase activity"/>
    <property type="evidence" value="ECO:0007669"/>
    <property type="project" value="UniProtKB-EC"/>
</dbReference>
<evidence type="ECO:0000256" key="13">
    <source>
        <dbReference type="ARBA" id="ARBA00022777"/>
    </source>
</evidence>
<sequence>MRVVIGGTHAGKRDAVRAWGGTPCWLEAASLLEGPPPAGDLVIDGWAAWIATQLAGEADNDRLRARLARALDALRDAERRTGATTTLILEEMGRGLVPMARRQRRLRDLNGWLAQDAAARAAAVYYVWHGLVRRLG</sequence>
<dbReference type="Pfam" id="PF02283">
    <property type="entry name" value="CobU"/>
    <property type="match status" value="1"/>
</dbReference>
<dbReference type="AlphaFoldDB" id="A0ABD4L4D5"/>
<comment type="pathway">
    <text evidence="6">Cofactor biosynthesis; adenosylcobalamin biosynthesis; adenosylcobalamin from cob(II)yrinate a,c-diamide: step 5/7.</text>
</comment>
<evidence type="ECO:0000256" key="9">
    <source>
        <dbReference type="ARBA" id="ARBA00012523"/>
    </source>
</evidence>
<comment type="catalytic activity">
    <reaction evidence="3">
        <text>adenosylcob(III)inamide + GTP = adenosylcob(III)inamide phosphate + GDP + H(+)</text>
        <dbReference type="Rhea" id="RHEA:15765"/>
        <dbReference type="ChEBI" id="CHEBI:2480"/>
        <dbReference type="ChEBI" id="CHEBI:15378"/>
        <dbReference type="ChEBI" id="CHEBI:37565"/>
        <dbReference type="ChEBI" id="CHEBI:58189"/>
        <dbReference type="ChEBI" id="CHEBI:58502"/>
        <dbReference type="EC" id="2.7.1.156"/>
    </reaction>
</comment>
<keyword evidence="15" id="KW-0342">GTP-binding</keyword>